<feature type="compositionally biased region" description="Low complexity" evidence="1">
    <location>
        <begin position="761"/>
        <end position="782"/>
    </location>
</feature>
<feature type="region of interest" description="Disordered" evidence="1">
    <location>
        <begin position="757"/>
        <end position="789"/>
    </location>
</feature>
<keyword evidence="2" id="KW-0472">Membrane</keyword>
<evidence type="ECO:0000313" key="6">
    <source>
        <dbReference type="Proteomes" id="UP001233172"/>
    </source>
</evidence>
<dbReference type="Proteomes" id="UP001233172">
    <property type="component" value="Unassembled WGS sequence"/>
</dbReference>
<comment type="caution">
    <text evidence="5">The sequence shown here is derived from an EMBL/GenBank/DDBJ whole genome shotgun (WGS) entry which is preliminary data.</text>
</comment>
<evidence type="ECO:0000259" key="4">
    <source>
        <dbReference type="Pfam" id="PF17517"/>
    </source>
</evidence>
<gene>
    <name evidence="5" type="ORF">Bpfe_010742</name>
</gene>
<reference evidence="5" key="1">
    <citation type="journal article" date="2023" name="PLoS Negl. Trop. Dis.">
        <title>A genome sequence for Biomphalaria pfeifferi, the major vector snail for the human-infecting parasite Schistosoma mansoni.</title>
        <authorList>
            <person name="Bu L."/>
            <person name="Lu L."/>
            <person name="Laidemitt M.R."/>
            <person name="Zhang S.M."/>
            <person name="Mutuku M."/>
            <person name="Mkoji G."/>
            <person name="Steinauer M."/>
            <person name="Loker E.S."/>
        </authorList>
    </citation>
    <scope>NUCLEOTIDE SEQUENCE</scope>
    <source>
        <strain evidence="5">KasaAsao</strain>
    </source>
</reference>
<feature type="domain" description="IgGFc-binding protein N-terminal" evidence="4">
    <location>
        <begin position="130"/>
        <end position="395"/>
    </location>
</feature>
<feature type="signal peptide" evidence="3">
    <location>
        <begin position="1"/>
        <end position="25"/>
    </location>
</feature>
<evidence type="ECO:0000256" key="1">
    <source>
        <dbReference type="SAM" id="MobiDB-lite"/>
    </source>
</evidence>
<keyword evidence="2" id="KW-1133">Transmembrane helix</keyword>
<evidence type="ECO:0000313" key="5">
    <source>
        <dbReference type="EMBL" id="KAK0059883.1"/>
    </source>
</evidence>
<dbReference type="EMBL" id="JASAOG010000039">
    <property type="protein sequence ID" value="KAK0059883.1"/>
    <property type="molecule type" value="Genomic_DNA"/>
</dbReference>
<feature type="compositionally biased region" description="Low complexity" evidence="1">
    <location>
        <begin position="450"/>
        <end position="734"/>
    </location>
</feature>
<keyword evidence="6" id="KW-1185">Reference proteome</keyword>
<dbReference type="Pfam" id="PF17517">
    <property type="entry name" value="IgGFc_binding"/>
    <property type="match status" value="1"/>
</dbReference>
<feature type="transmembrane region" description="Helical" evidence="2">
    <location>
        <begin position="853"/>
        <end position="875"/>
    </location>
</feature>
<evidence type="ECO:0000256" key="2">
    <source>
        <dbReference type="SAM" id="Phobius"/>
    </source>
</evidence>
<accession>A0AAD8FDI8</accession>
<dbReference type="InterPro" id="IPR035234">
    <property type="entry name" value="IgGFc-bd_N"/>
</dbReference>
<feature type="region of interest" description="Disordered" evidence="1">
    <location>
        <begin position="450"/>
        <end position="735"/>
    </location>
</feature>
<organism evidence="5 6">
    <name type="scientific">Biomphalaria pfeifferi</name>
    <name type="common">Bloodfluke planorb</name>
    <name type="synonym">Freshwater snail</name>
    <dbReference type="NCBI Taxonomy" id="112525"/>
    <lineage>
        <taxon>Eukaryota</taxon>
        <taxon>Metazoa</taxon>
        <taxon>Spiralia</taxon>
        <taxon>Lophotrochozoa</taxon>
        <taxon>Mollusca</taxon>
        <taxon>Gastropoda</taxon>
        <taxon>Heterobranchia</taxon>
        <taxon>Euthyneura</taxon>
        <taxon>Panpulmonata</taxon>
        <taxon>Hygrophila</taxon>
        <taxon>Lymnaeoidea</taxon>
        <taxon>Planorbidae</taxon>
        <taxon>Biomphalaria</taxon>
    </lineage>
</organism>
<protein>
    <submittedName>
        <fullName evidence="5">Flocculation protein FLO11</fullName>
    </submittedName>
</protein>
<reference evidence="5" key="2">
    <citation type="submission" date="2023-04" db="EMBL/GenBank/DDBJ databases">
        <authorList>
            <person name="Bu L."/>
            <person name="Lu L."/>
            <person name="Laidemitt M.R."/>
            <person name="Zhang S.M."/>
            <person name="Mutuku M."/>
            <person name="Mkoji G."/>
            <person name="Steinauer M."/>
            <person name="Loker E.S."/>
        </authorList>
    </citation>
    <scope>NUCLEOTIDE SEQUENCE</scope>
    <source>
        <strain evidence="5">KasaAsao</strain>
        <tissue evidence="5">Whole Snail</tissue>
    </source>
</reference>
<feature type="chain" id="PRO_5041928423" evidence="3">
    <location>
        <begin position="26"/>
        <end position="899"/>
    </location>
</feature>
<dbReference type="AlphaFoldDB" id="A0AAD8FDI8"/>
<keyword evidence="2" id="KW-0812">Transmembrane</keyword>
<evidence type="ECO:0000256" key="3">
    <source>
        <dbReference type="SAM" id="SignalP"/>
    </source>
</evidence>
<sequence>MRHAIHTWRLSTLFCILFPVVVVKSSFQGSEFLLAFPSSRPTNSSFQQRLSLANSDEVLVTVNVTLVKNLTALWFGQISLDVGQGCFSDCFNKSLASSSSGLGGVLARISSSGRIIVLAHSVSAGSDYDCFLAVPTANLSQTYKALAECPSGSCLLVVASAAAKVNVTITFCLSSKNKNPLASFSYNNNTYFNGSSLTVTLNSWDTLEIITDSVNLSGSVIQGTGKVAVFSGTLTLSNNVINDFNIEQVTPTNLLGTEYVVVDCPTPGSSTDVKIVYTESNTSLTIDTNVLTLKTNNDCIEYYSLKQHGAAVIKSNKPIIVQLMYSGDNLVMTPTQNWGSYYVTVPSSPCKLILTTRSNCSSGFSFNGVLDNGLSWTPIGDGSFKFAVKTLSEYGTWVNISVINCTFSGIVNSPSKSSMLWSLGWGPDYVPPSLTTTSTTAAQTSITRVSTAGAASATKAPTSTTTVASSTSQTDSTTTTNNLTTSSNTTSTTSSTNDLTTTSPDTTSTTTSPNTISTSTFANTTSTTVSPNTTSATTSRNTTSSTVSPNTTSTTTSPNTTSTTTSPNTTSTTTSPNTTSTSTFANTTSTTVSPNTTSTTTSRNTTSTTTSPDTTSTTVSPNTTSITTSPNTTSTTTSSNTTSTTASTTSPTTKSITTSTNTTSTSPNTTSTTTSLNTTSTTTPSNTPSTKISSNISSTTPLIKTSSNTISTTTTTPSPNTTSTTTSRITSPSSANSFTFLNTSNKDLLPAAKTSTFAQEAQTPLSSATTSSSATQSGNATTPNSGTPMSERVVCPCTCSYASNKPHFYEYVQKKDAMSEDIVSHLKVLVKDQLAQRRLKFSMENHSVSETCLGGTTFLLCIGLLVLVICATDIAKMASRFKMLINHNNNIVKPVNEFK</sequence>
<keyword evidence="3" id="KW-0732">Signal</keyword>
<proteinExistence type="predicted"/>
<name>A0AAD8FDI8_BIOPF</name>